<feature type="compositionally biased region" description="Polar residues" evidence="1">
    <location>
        <begin position="233"/>
        <end position="244"/>
    </location>
</feature>
<keyword evidence="3" id="KW-1185">Reference proteome</keyword>
<feature type="compositionally biased region" description="Polar residues" evidence="1">
    <location>
        <begin position="608"/>
        <end position="622"/>
    </location>
</feature>
<feature type="compositionally biased region" description="Low complexity" evidence="1">
    <location>
        <begin position="1302"/>
        <end position="1321"/>
    </location>
</feature>
<feature type="compositionally biased region" description="Polar residues" evidence="1">
    <location>
        <begin position="1067"/>
        <end position="1081"/>
    </location>
</feature>
<feature type="compositionally biased region" description="Low complexity" evidence="1">
    <location>
        <begin position="245"/>
        <end position="260"/>
    </location>
</feature>
<feature type="region of interest" description="Disordered" evidence="1">
    <location>
        <begin position="1204"/>
        <end position="1233"/>
    </location>
</feature>
<feature type="region of interest" description="Disordered" evidence="1">
    <location>
        <begin position="945"/>
        <end position="994"/>
    </location>
</feature>
<feature type="compositionally biased region" description="Low complexity" evidence="1">
    <location>
        <begin position="909"/>
        <end position="927"/>
    </location>
</feature>
<protein>
    <submittedName>
        <fullName evidence="2">Uncharacterized protein</fullName>
    </submittedName>
</protein>
<feature type="region of interest" description="Disordered" evidence="1">
    <location>
        <begin position="745"/>
        <end position="783"/>
    </location>
</feature>
<feature type="compositionally biased region" description="Polar residues" evidence="1">
    <location>
        <begin position="955"/>
        <end position="994"/>
    </location>
</feature>
<evidence type="ECO:0000313" key="2">
    <source>
        <dbReference type="EMBL" id="PHH73808.1"/>
    </source>
</evidence>
<feature type="compositionally biased region" description="Low complexity" evidence="1">
    <location>
        <begin position="104"/>
        <end position="125"/>
    </location>
</feature>
<feature type="compositionally biased region" description="Polar residues" evidence="1">
    <location>
        <begin position="1218"/>
        <end position="1233"/>
    </location>
</feature>
<feature type="region of interest" description="Disordered" evidence="1">
    <location>
        <begin position="820"/>
        <end position="863"/>
    </location>
</feature>
<feature type="compositionally biased region" description="Polar residues" evidence="1">
    <location>
        <begin position="327"/>
        <end position="342"/>
    </location>
</feature>
<reference evidence="2 3" key="1">
    <citation type="submission" date="2017-06" db="EMBL/GenBank/DDBJ databases">
        <title>Ant-infecting Ophiocordyceps genomes reveal a high diversity of potential behavioral manipulation genes and a possible major role for enterotoxins.</title>
        <authorList>
            <person name="De Bekker C."/>
            <person name="Evans H.C."/>
            <person name="Brachmann A."/>
            <person name="Hughes D.P."/>
        </authorList>
    </citation>
    <scope>NUCLEOTIDE SEQUENCE [LARGE SCALE GENOMIC DNA]</scope>
    <source>
        <strain evidence="2 3">1348a</strain>
    </source>
</reference>
<feature type="region of interest" description="Disordered" evidence="1">
    <location>
        <begin position="396"/>
        <end position="422"/>
    </location>
</feature>
<feature type="region of interest" description="Disordered" evidence="1">
    <location>
        <begin position="909"/>
        <end position="933"/>
    </location>
</feature>
<comment type="caution">
    <text evidence="2">The sequence shown here is derived from an EMBL/GenBank/DDBJ whole genome shotgun (WGS) entry which is preliminary data.</text>
</comment>
<feature type="region of interest" description="Disordered" evidence="1">
    <location>
        <begin position="1"/>
        <end position="131"/>
    </location>
</feature>
<feature type="region of interest" description="Disordered" evidence="1">
    <location>
        <begin position="608"/>
        <end position="640"/>
    </location>
</feature>
<dbReference type="Proteomes" id="UP000224854">
    <property type="component" value="Unassembled WGS sequence"/>
</dbReference>
<evidence type="ECO:0000313" key="3">
    <source>
        <dbReference type="Proteomes" id="UP000224854"/>
    </source>
</evidence>
<feature type="compositionally biased region" description="Polar residues" evidence="1">
    <location>
        <begin position="57"/>
        <end position="90"/>
    </location>
</feature>
<feature type="compositionally biased region" description="Low complexity" evidence="1">
    <location>
        <begin position="774"/>
        <end position="783"/>
    </location>
</feature>
<evidence type="ECO:0000256" key="1">
    <source>
        <dbReference type="SAM" id="MobiDB-lite"/>
    </source>
</evidence>
<accession>A0A2C5Y6W9</accession>
<proteinExistence type="predicted"/>
<feature type="compositionally biased region" description="Low complexity" evidence="1">
    <location>
        <begin position="21"/>
        <end position="34"/>
    </location>
</feature>
<name>A0A2C5Y6W9_9HYPO</name>
<dbReference type="EMBL" id="NJEU01000477">
    <property type="protein sequence ID" value="PHH73808.1"/>
    <property type="molecule type" value="Genomic_DNA"/>
</dbReference>
<feature type="compositionally biased region" description="Polar residues" evidence="1">
    <location>
        <begin position="1132"/>
        <end position="1156"/>
    </location>
</feature>
<feature type="region of interest" description="Disordered" evidence="1">
    <location>
        <begin position="488"/>
        <end position="508"/>
    </location>
</feature>
<feature type="compositionally biased region" description="Polar residues" evidence="1">
    <location>
        <begin position="289"/>
        <end position="315"/>
    </location>
</feature>
<feature type="compositionally biased region" description="Polar residues" evidence="1">
    <location>
        <begin position="1165"/>
        <end position="1178"/>
    </location>
</feature>
<sequence>MASQSLRPLTIVPPLSEFDHPSSSLPPSLTSTSSYGVSPPGTFPPQNSTFPEGHISPQDSSLGKSSPPQTTSFPDSSSPKHTSSNGSFPQDPSFPQGPSLSRDPPSSSQEPASSQGSSPPEGSSPQDLHNLHISSLSSSHSLAYPSLLSPPSVTSLRSLSQGFPSNRPYVEDAKSRSSLNVPFISTHSFSSDHAFPASLTSSDHVLSSSFAKISFSSSKPVMPFTSLVSEPNNLQTIPTSGPTPSSGLLESLESGRLSHSPSTPASTRKTHEPHHTTFKTVLLHDFNRPSDSTTSNIYPVETSGATSLSTTTEASYLTEKSEPTARTRCSLNTRPSGASNSTLDKHSHTPSSLSSSNAWGVDSTVARSTDLSRHESQTFTSYPISTLVPEHTAGSVLFSESGGSNQAHQSVHEESRTVQSHKTGLRFLSKQLPATTGISSISGLQEKVHQPTLGIDRQLQSSESGHYSAGRSTVSIFSSRSIASEAALPTTSGSNLPLAEHESQRSGTVLSTISEAALPTSSGSSLPLAESQPSTFLSSVVNDGKTTILTNANPFASQETAGSNTPWITALKSSNFNDPGTLSSSSPDSVITPATALDKESVASSGHVTSATLSKSSNSTAPASIVHHPQSSGTYEKPFDSKLDSATGALTGPEIAGASFIIGPYLDSHGSLTMSRGTSAGVPIIPPARVSVTSISVGPSSAPENTAGIPFGVSEPLVLGTAIPSSAITQSASVVSDEFLGKPVITGSSEPGGRGTASPSSAAFLGSEPSAKPSISLASGSTSSSNVVEPLVSGMFESQDASSTGPEGLLSKFSGVSSETLQPNLPGRPAMFSPSGSLAVSEPHGTLRNDSHSHAVSSEPSSLKQTMPALSAFVSSYSGPTLALKDVSSATLKSIDTASSDTLVRTVSASKTLSASRSSSTGSNGVLRNDSSVAVETSKSISSGVTGGFFPGSDGSVSRDSTFSGPSITLSKGPSVTSDSFKTASWSTPGGSFSGSDTLSNSYGGALSGASGTFGKGPGITLGSSMSTLSGMEDASPTGRDNLPHASSSSENGGDKSFSFSEHDSEGNNGATSSGSESQFALPTASASSSDSSGRSGFPVSTFDGSESRPAMTLSASRASSSVDPGLYSAASDVSSKTRGTSSSVGDDALLTSTGDAQFPAKSHASPTSIQSLETHQSGGDYPKGPGHASHLTSWASLVSSQTSRFGQVDPSEAGKIASTTSASTFEQSHQSQVAGGSTTWALLDAVKEQSATGPSDPTVTVYSQTLTAPSPWRSLGDNTEIRGVVVNSASDGLKVDSRTHGAPASSISASSGASGDSTGSRNSGDATRLVGSGGPRTDNLDSVTSLPEDHGLVSPSKTVPNLATLESMDRPTLVSNSAVQTRTIEVTRTFTISSCAPHKDCYSAAGAFSLASQQDGRGADHKDVHGYQLSTSGYELPLGTDSYRDFDKDQDCEAYSDSCQGVGGDGFCQQGRWRAFHKDKHCFQLCAKRHWLYSGTGDYSGGDGY</sequence>
<feature type="region of interest" description="Disordered" evidence="1">
    <location>
        <begin position="233"/>
        <end position="359"/>
    </location>
</feature>
<feature type="region of interest" description="Disordered" evidence="1">
    <location>
        <begin position="1294"/>
        <end position="1358"/>
    </location>
</feature>
<feature type="compositionally biased region" description="Low complexity" evidence="1">
    <location>
        <begin position="1085"/>
        <end position="1097"/>
    </location>
</feature>
<feature type="compositionally biased region" description="Polar residues" evidence="1">
    <location>
        <begin position="1114"/>
        <end position="1123"/>
    </location>
</feature>
<gene>
    <name evidence="2" type="ORF">CDD82_5263</name>
</gene>
<feature type="region of interest" description="Disordered" evidence="1">
    <location>
        <begin position="1024"/>
        <end position="1190"/>
    </location>
</feature>
<organism evidence="2 3">
    <name type="scientific">Ophiocordyceps australis</name>
    <dbReference type="NCBI Taxonomy" id="1399860"/>
    <lineage>
        <taxon>Eukaryota</taxon>
        <taxon>Fungi</taxon>
        <taxon>Dikarya</taxon>
        <taxon>Ascomycota</taxon>
        <taxon>Pezizomycotina</taxon>
        <taxon>Sordariomycetes</taxon>
        <taxon>Hypocreomycetidae</taxon>
        <taxon>Hypocreales</taxon>
        <taxon>Ophiocordycipitaceae</taxon>
        <taxon>Ophiocordyceps</taxon>
    </lineage>
</organism>